<organism evidence="1 2">
    <name type="scientific">Calycina marina</name>
    <dbReference type="NCBI Taxonomy" id="1763456"/>
    <lineage>
        <taxon>Eukaryota</taxon>
        <taxon>Fungi</taxon>
        <taxon>Dikarya</taxon>
        <taxon>Ascomycota</taxon>
        <taxon>Pezizomycotina</taxon>
        <taxon>Leotiomycetes</taxon>
        <taxon>Helotiales</taxon>
        <taxon>Pezizellaceae</taxon>
        <taxon>Calycina</taxon>
    </lineage>
</organism>
<accession>A0A9P7Z6Z2</accession>
<evidence type="ECO:0000313" key="2">
    <source>
        <dbReference type="Proteomes" id="UP000887226"/>
    </source>
</evidence>
<keyword evidence="2" id="KW-1185">Reference proteome</keyword>
<dbReference type="Proteomes" id="UP000887226">
    <property type="component" value="Unassembled WGS sequence"/>
</dbReference>
<gene>
    <name evidence="1" type="ORF">BJ878DRAFT_496894</name>
</gene>
<dbReference type="EMBL" id="MU253803">
    <property type="protein sequence ID" value="KAG9246457.1"/>
    <property type="molecule type" value="Genomic_DNA"/>
</dbReference>
<name>A0A9P7Z6Z2_9HELO</name>
<dbReference type="AlphaFoldDB" id="A0A9P7Z6Z2"/>
<evidence type="ECO:0000313" key="1">
    <source>
        <dbReference type="EMBL" id="KAG9246457.1"/>
    </source>
</evidence>
<reference evidence="1" key="1">
    <citation type="journal article" date="2021" name="IMA Fungus">
        <title>Genomic characterization of three marine fungi, including Emericellopsis atlantica sp. nov. with signatures of a generalist lifestyle and marine biomass degradation.</title>
        <authorList>
            <person name="Hagestad O.C."/>
            <person name="Hou L."/>
            <person name="Andersen J.H."/>
            <person name="Hansen E.H."/>
            <person name="Altermark B."/>
            <person name="Li C."/>
            <person name="Kuhnert E."/>
            <person name="Cox R.J."/>
            <person name="Crous P.W."/>
            <person name="Spatafora J.W."/>
            <person name="Lail K."/>
            <person name="Amirebrahimi M."/>
            <person name="Lipzen A."/>
            <person name="Pangilinan J."/>
            <person name="Andreopoulos W."/>
            <person name="Hayes R.D."/>
            <person name="Ng V."/>
            <person name="Grigoriev I.V."/>
            <person name="Jackson S.A."/>
            <person name="Sutton T.D.S."/>
            <person name="Dobson A.D.W."/>
            <person name="Rama T."/>
        </authorList>
    </citation>
    <scope>NUCLEOTIDE SEQUENCE</scope>
    <source>
        <strain evidence="1">TRa3180A</strain>
    </source>
</reference>
<sequence length="75" mass="9138">MYRTLALRKAAENVPYIYTNPFRAKRHWPPDFSKFSQKQQFRFERTYKRRTKLKWARPKWVKGVKLVQMASITCG</sequence>
<proteinExistence type="predicted"/>
<protein>
    <submittedName>
        <fullName evidence="1">Uncharacterized protein</fullName>
    </submittedName>
</protein>
<comment type="caution">
    <text evidence="1">The sequence shown here is derived from an EMBL/GenBank/DDBJ whole genome shotgun (WGS) entry which is preliminary data.</text>
</comment>